<comment type="caution">
    <text evidence="1">The sequence shown here is derived from an EMBL/GenBank/DDBJ whole genome shotgun (WGS) entry which is preliminary data.</text>
</comment>
<dbReference type="EMBL" id="DNNA01000341">
    <property type="protein sequence ID" value="HBC37036.1"/>
    <property type="molecule type" value="Genomic_DNA"/>
</dbReference>
<dbReference type="AlphaFoldDB" id="A0A349GLU9"/>
<accession>A0A349GLU9</accession>
<organism evidence="1 2">
    <name type="scientific">Marinobacter adhaerens</name>
    <dbReference type="NCBI Taxonomy" id="1033846"/>
    <lineage>
        <taxon>Bacteria</taxon>
        <taxon>Pseudomonadati</taxon>
        <taxon>Pseudomonadota</taxon>
        <taxon>Gammaproteobacteria</taxon>
        <taxon>Pseudomonadales</taxon>
        <taxon>Marinobacteraceae</taxon>
        <taxon>Marinobacter</taxon>
    </lineage>
</organism>
<protein>
    <submittedName>
        <fullName evidence="1">Uncharacterized protein</fullName>
    </submittedName>
</protein>
<sequence>MRLEELELRRRGRGLNFFEGHVMKPFFLIFLVFFAVSGAQAQVYDLPLDSLSEWTGKKSIRVVSNIDGLSADKEFLALLGRLNIKGFDVKFGGSGSSEEGLILEVLQISDRIAVSIKSTDSQKYLLSVLIDENDQSEVALREEVSSRSVLPLPEDFNPKMVEALSWSDREEDQLVFLSDSSLVLGVFDGNRIKRVDALASSLKNSKAIFLSVGQSDSDSNPEIAVVWGQDRDISGKGQYTKLYSQLFEVSEQELREETKKTENIALRFINNQLYTQRYELLQGDIGKPAFAFAEGGDVRGDSIVLSNAEKMIFSVFPVDNTTSIVVGEENLELRSPSRKPWPQLDLGKVSSPRLIKRLEEREITTSPDYAFSVNEEYLSIPRKVIVNNGTVLTYIRQRRSGFSGLAPASGADKLIRARWDNGGLDSGFTVFPIYELSSFIVDFSYVKNKGKSRLLILANQENSSQGANEIYIY</sequence>
<name>A0A349GLU9_9GAMM</name>
<gene>
    <name evidence="1" type="ORF">DC045_22580</name>
</gene>
<dbReference type="Proteomes" id="UP000263489">
    <property type="component" value="Unassembled WGS sequence"/>
</dbReference>
<evidence type="ECO:0000313" key="2">
    <source>
        <dbReference type="Proteomes" id="UP000263489"/>
    </source>
</evidence>
<reference evidence="1 2" key="1">
    <citation type="journal article" date="2018" name="Nat. Biotechnol.">
        <title>A standardized bacterial taxonomy based on genome phylogeny substantially revises the tree of life.</title>
        <authorList>
            <person name="Parks D.H."/>
            <person name="Chuvochina M."/>
            <person name="Waite D.W."/>
            <person name="Rinke C."/>
            <person name="Skarshewski A."/>
            <person name="Chaumeil P.A."/>
            <person name="Hugenholtz P."/>
        </authorList>
    </citation>
    <scope>NUCLEOTIDE SEQUENCE [LARGE SCALE GENOMIC DNA]</scope>
    <source>
        <strain evidence="1">UBA9380</strain>
    </source>
</reference>
<evidence type="ECO:0000313" key="1">
    <source>
        <dbReference type="EMBL" id="HBC37036.1"/>
    </source>
</evidence>
<proteinExistence type="predicted"/>